<dbReference type="InterPro" id="IPR000792">
    <property type="entry name" value="Tscrpt_reg_LuxR_C"/>
</dbReference>
<dbReference type="PANTHER" id="PTHR44688:SF16">
    <property type="entry name" value="DNA-BINDING TRANSCRIPTIONAL ACTIVATOR DEVR_DOSR"/>
    <property type="match status" value="1"/>
</dbReference>
<dbReference type="CDD" id="cd06170">
    <property type="entry name" value="LuxR_C_like"/>
    <property type="match status" value="1"/>
</dbReference>
<keyword evidence="1" id="KW-0805">Transcription regulation</keyword>
<evidence type="ECO:0000313" key="6">
    <source>
        <dbReference type="EMBL" id="RJO70703.1"/>
    </source>
</evidence>
<dbReference type="SMART" id="SM00421">
    <property type="entry name" value="HTH_LUXR"/>
    <property type="match status" value="1"/>
</dbReference>
<gene>
    <name evidence="6" type="ORF">D5S18_26210</name>
</gene>
<dbReference type="Gene3D" id="1.10.10.10">
    <property type="entry name" value="Winged helix-like DNA-binding domain superfamily/Winged helix DNA-binding domain"/>
    <property type="match status" value="1"/>
</dbReference>
<evidence type="ECO:0000256" key="1">
    <source>
        <dbReference type="ARBA" id="ARBA00023015"/>
    </source>
</evidence>
<dbReference type="EMBL" id="QZFU01000036">
    <property type="protein sequence ID" value="RJO70703.1"/>
    <property type="molecule type" value="Genomic_DNA"/>
</dbReference>
<evidence type="ECO:0000259" key="5">
    <source>
        <dbReference type="PROSITE" id="PS50043"/>
    </source>
</evidence>
<dbReference type="SUPFAM" id="SSF46894">
    <property type="entry name" value="C-terminal effector domain of the bipartite response regulators"/>
    <property type="match status" value="1"/>
</dbReference>
<keyword evidence="2" id="KW-0238">DNA-binding</keyword>
<proteinExistence type="predicted"/>
<feature type="domain" description="HTH luxR-type" evidence="5">
    <location>
        <begin position="143"/>
        <end position="208"/>
    </location>
</feature>
<feature type="compositionally biased region" description="Basic residues" evidence="4">
    <location>
        <begin position="28"/>
        <end position="38"/>
    </location>
</feature>
<dbReference type="InterPro" id="IPR036388">
    <property type="entry name" value="WH-like_DNA-bd_sf"/>
</dbReference>
<feature type="region of interest" description="Disordered" evidence="4">
    <location>
        <begin position="22"/>
        <end position="54"/>
    </location>
</feature>
<reference evidence="6 7" key="1">
    <citation type="submission" date="2018-09" db="EMBL/GenBank/DDBJ databases">
        <title>YIM PH21274 draft genome.</title>
        <authorList>
            <person name="Miao C."/>
        </authorList>
    </citation>
    <scope>NUCLEOTIDE SEQUENCE [LARGE SCALE GENOMIC DNA]</scope>
    <source>
        <strain evidence="6 7">YIM PH 21724</strain>
    </source>
</reference>
<dbReference type="InterPro" id="IPR016032">
    <property type="entry name" value="Sig_transdc_resp-reg_C-effctor"/>
</dbReference>
<dbReference type="AlphaFoldDB" id="A0A3A4K0D6"/>
<dbReference type="PRINTS" id="PR00038">
    <property type="entry name" value="HTHLUXR"/>
</dbReference>
<dbReference type="PANTHER" id="PTHR44688">
    <property type="entry name" value="DNA-BINDING TRANSCRIPTIONAL ACTIVATOR DEVR_DOSR"/>
    <property type="match status" value="1"/>
</dbReference>
<dbReference type="GO" id="GO:0003677">
    <property type="term" value="F:DNA binding"/>
    <property type="evidence" value="ECO:0007669"/>
    <property type="project" value="UniProtKB-KW"/>
</dbReference>
<accession>A0A3A4K0D6</accession>
<evidence type="ECO:0000256" key="4">
    <source>
        <dbReference type="SAM" id="MobiDB-lite"/>
    </source>
</evidence>
<dbReference type="Proteomes" id="UP000266677">
    <property type="component" value="Unassembled WGS sequence"/>
</dbReference>
<dbReference type="OrthoDB" id="8482304at2"/>
<dbReference type="GO" id="GO:0006355">
    <property type="term" value="P:regulation of DNA-templated transcription"/>
    <property type="evidence" value="ECO:0007669"/>
    <property type="project" value="InterPro"/>
</dbReference>
<dbReference type="Pfam" id="PF00196">
    <property type="entry name" value="GerE"/>
    <property type="match status" value="1"/>
</dbReference>
<protein>
    <submittedName>
        <fullName evidence="6">LuxR family transcriptional regulator</fullName>
    </submittedName>
</protein>
<evidence type="ECO:0000256" key="2">
    <source>
        <dbReference type="ARBA" id="ARBA00023125"/>
    </source>
</evidence>
<comment type="caution">
    <text evidence="6">The sequence shown here is derived from an EMBL/GenBank/DDBJ whole genome shotgun (WGS) entry which is preliminary data.</text>
</comment>
<keyword evidence="7" id="KW-1185">Reference proteome</keyword>
<keyword evidence="3" id="KW-0804">Transcription</keyword>
<dbReference type="PROSITE" id="PS00622">
    <property type="entry name" value="HTH_LUXR_1"/>
    <property type="match status" value="1"/>
</dbReference>
<evidence type="ECO:0000256" key="3">
    <source>
        <dbReference type="ARBA" id="ARBA00023163"/>
    </source>
</evidence>
<sequence>MPGMRSSTPTRSLASCCDCGSTPSARPCPRRVTRHSGKGCRSSRPPRSEAIVRSSESLGPACELTADYDRSLRVLLVALIEEQPVRDVVADLLVSIARDTGDRELADRILSAVERFAVGAVGLPIPDTAVDRTCRAALSPTHRGLRATALSGREWEIARLVSAGMTNGQVATRLRISPHTVNFHLRRIFGKLSISTRVQLGYLIGDTDRAVVD</sequence>
<organism evidence="6 7">
    <name type="scientific">Nocardia panacis</name>
    <dbReference type="NCBI Taxonomy" id="2340916"/>
    <lineage>
        <taxon>Bacteria</taxon>
        <taxon>Bacillati</taxon>
        <taxon>Actinomycetota</taxon>
        <taxon>Actinomycetes</taxon>
        <taxon>Mycobacteriales</taxon>
        <taxon>Nocardiaceae</taxon>
        <taxon>Nocardia</taxon>
    </lineage>
</organism>
<name>A0A3A4K0D6_9NOCA</name>
<evidence type="ECO:0000313" key="7">
    <source>
        <dbReference type="Proteomes" id="UP000266677"/>
    </source>
</evidence>
<dbReference type="PROSITE" id="PS50043">
    <property type="entry name" value="HTH_LUXR_2"/>
    <property type="match status" value="1"/>
</dbReference>